<organism evidence="2 3">
    <name type="scientific">Ktedonobacter robiniae</name>
    <dbReference type="NCBI Taxonomy" id="2778365"/>
    <lineage>
        <taxon>Bacteria</taxon>
        <taxon>Bacillati</taxon>
        <taxon>Chloroflexota</taxon>
        <taxon>Ktedonobacteria</taxon>
        <taxon>Ktedonobacterales</taxon>
        <taxon>Ktedonobacteraceae</taxon>
        <taxon>Ktedonobacter</taxon>
    </lineage>
</organism>
<keyword evidence="3" id="KW-1185">Reference proteome</keyword>
<keyword evidence="1" id="KW-0472">Membrane</keyword>
<keyword evidence="1" id="KW-0812">Transmembrane</keyword>
<name>A0ABQ3UZI8_9CHLR</name>
<feature type="transmembrane region" description="Helical" evidence="1">
    <location>
        <begin position="120"/>
        <end position="141"/>
    </location>
</feature>
<feature type="transmembrane region" description="Helical" evidence="1">
    <location>
        <begin position="362"/>
        <end position="382"/>
    </location>
</feature>
<evidence type="ECO:0000313" key="2">
    <source>
        <dbReference type="EMBL" id="GHO58274.1"/>
    </source>
</evidence>
<reference evidence="2 3" key="1">
    <citation type="journal article" date="2021" name="Int. J. Syst. Evol. Microbiol.">
        <title>Reticulibacter mediterranei gen. nov., sp. nov., within the new family Reticulibacteraceae fam. nov., and Ktedonospora formicarum gen. nov., sp. nov., Ktedonobacter robiniae sp. nov., Dictyobacter formicarum sp. nov. and Dictyobacter arantiisoli sp. nov., belonging to the class Ktedonobacteria.</title>
        <authorList>
            <person name="Yabe S."/>
            <person name="Zheng Y."/>
            <person name="Wang C.M."/>
            <person name="Sakai Y."/>
            <person name="Abe K."/>
            <person name="Yokota A."/>
            <person name="Donadio S."/>
            <person name="Cavaletti L."/>
            <person name="Monciardini P."/>
        </authorList>
    </citation>
    <scope>NUCLEOTIDE SEQUENCE [LARGE SCALE GENOMIC DNA]</scope>
    <source>
        <strain evidence="2 3">SOSP1-30</strain>
    </source>
</reference>
<keyword evidence="1" id="KW-1133">Transmembrane helix</keyword>
<feature type="transmembrane region" description="Helical" evidence="1">
    <location>
        <begin position="222"/>
        <end position="246"/>
    </location>
</feature>
<evidence type="ECO:0000313" key="3">
    <source>
        <dbReference type="Proteomes" id="UP000654345"/>
    </source>
</evidence>
<accession>A0ABQ3UZI8</accession>
<feature type="transmembrane region" description="Helical" evidence="1">
    <location>
        <begin position="190"/>
        <end position="210"/>
    </location>
</feature>
<feature type="transmembrane region" description="Helical" evidence="1">
    <location>
        <begin position="292"/>
        <end position="310"/>
    </location>
</feature>
<feature type="transmembrane region" description="Helical" evidence="1">
    <location>
        <begin position="258"/>
        <end position="280"/>
    </location>
</feature>
<sequence>MRYERNITPTSIQVPQSGGSVATFAAPEMTPRPDSHAHQIIPQRYIALYTRGMGFFFVAHLAYLIFLQTRSDVLENALLRDITDVIVLLGALACTLVCGIALWKLRSVSVGDVDILAKRAWIAIFCLGASSATYAIGQVIWTWYEATTPLSAFPFPAAYDPFYLAVYPFSWVGVALLLPRGGTGVGRTRLVVDAATAVASILAISWYFLLGPTIANLTGEPLAKIVALAYPLGDLSLCIAAAILLFGTSGSTTFNSTLAILSAGVTLLAVTDSLYAYFLLQGTYHTGFLQDAGWPLSWLLIGWAVLTYLNNLARGADAHRPIHEVQSSTRLSRTGVALRAVAPMILSLLTCALLLLEVELRQSAPLIQVVFVCAGLFLLPIIRQGLTLVDNMLLNERLRVSLTQSQQAFRDSQKELLSTTSRAAQYEELRTSIENLQTVHAALARGDMSTRAHVQGPLSPVAQSLNLLIERMQRWEQLSQQNRILQSEARLLTGDIEALNQGHLPQKRDYLPSALPTGGAMISLLHLGKRLHLQFRYINETLERLYTRNRSLNEAMAKTRQMLREQSSPQQLDALLLQLEKGLVSYQEMLLEARKQANIYGESES</sequence>
<dbReference type="RefSeq" id="WP_201374605.1">
    <property type="nucleotide sequence ID" value="NZ_BNJG01000003.1"/>
</dbReference>
<evidence type="ECO:0000256" key="1">
    <source>
        <dbReference type="SAM" id="Phobius"/>
    </source>
</evidence>
<comment type="caution">
    <text evidence="2">The sequence shown here is derived from an EMBL/GenBank/DDBJ whole genome shotgun (WGS) entry which is preliminary data.</text>
</comment>
<feature type="transmembrane region" description="Helical" evidence="1">
    <location>
        <begin position="336"/>
        <end position="356"/>
    </location>
</feature>
<dbReference type="Proteomes" id="UP000654345">
    <property type="component" value="Unassembled WGS sequence"/>
</dbReference>
<gene>
    <name evidence="2" type="ORF">KSB_67490</name>
</gene>
<feature type="transmembrane region" description="Helical" evidence="1">
    <location>
        <begin position="86"/>
        <end position="105"/>
    </location>
</feature>
<feature type="transmembrane region" description="Helical" evidence="1">
    <location>
        <begin position="161"/>
        <end position="178"/>
    </location>
</feature>
<protein>
    <recommendedName>
        <fullName evidence="4">HAMP domain-containing protein</fullName>
    </recommendedName>
</protein>
<feature type="transmembrane region" description="Helical" evidence="1">
    <location>
        <begin position="48"/>
        <end position="66"/>
    </location>
</feature>
<evidence type="ECO:0008006" key="4">
    <source>
        <dbReference type="Google" id="ProtNLM"/>
    </source>
</evidence>
<proteinExistence type="predicted"/>
<dbReference type="EMBL" id="BNJG01000003">
    <property type="protein sequence ID" value="GHO58274.1"/>
    <property type="molecule type" value="Genomic_DNA"/>
</dbReference>